<dbReference type="EMBL" id="JACATH010000023">
    <property type="protein sequence ID" value="NWJ57890.1"/>
    <property type="molecule type" value="Genomic_DNA"/>
</dbReference>
<feature type="region of interest" description="Disordered" evidence="1">
    <location>
        <begin position="1"/>
        <end position="27"/>
    </location>
</feature>
<sequence length="93" mass="10898">MDGFTETVSINNHMVHSNGKSNDRHFRSSTGMSFSELLHELKRLRVQMRYSREIQKESELLDAEYHQIVKMQKRGELTLFELPDAASENKEKT</sequence>
<name>A0A7K4MWT0_9ARCH</name>
<comment type="caution">
    <text evidence="2">The sequence shown here is derived from an EMBL/GenBank/DDBJ whole genome shotgun (WGS) entry which is preliminary data.</text>
</comment>
<organism evidence="2 3">
    <name type="scientific">Marine Group I thaumarchaeote</name>
    <dbReference type="NCBI Taxonomy" id="2511932"/>
    <lineage>
        <taxon>Archaea</taxon>
        <taxon>Nitrososphaerota</taxon>
        <taxon>Marine Group I</taxon>
    </lineage>
</organism>
<proteinExistence type="predicted"/>
<protein>
    <submittedName>
        <fullName evidence="2">Uncharacterized protein</fullName>
    </submittedName>
</protein>
<dbReference type="AlphaFoldDB" id="A0A7K4MWT0"/>
<feature type="compositionally biased region" description="Polar residues" evidence="1">
    <location>
        <begin position="1"/>
        <end position="20"/>
    </location>
</feature>
<gene>
    <name evidence="2" type="ORF">HX858_09140</name>
</gene>
<dbReference type="Proteomes" id="UP000575480">
    <property type="component" value="Unassembled WGS sequence"/>
</dbReference>
<evidence type="ECO:0000313" key="2">
    <source>
        <dbReference type="EMBL" id="NWJ57890.1"/>
    </source>
</evidence>
<evidence type="ECO:0000256" key="1">
    <source>
        <dbReference type="SAM" id="MobiDB-lite"/>
    </source>
</evidence>
<accession>A0A7K4MWT0</accession>
<reference evidence="2 3" key="1">
    <citation type="journal article" date="2019" name="Environ. Microbiol.">
        <title>Genomics insights into ecotype formation of ammonia-oxidizing archaea in the deep ocean.</title>
        <authorList>
            <person name="Wang Y."/>
            <person name="Huang J.M."/>
            <person name="Cui G.J."/>
            <person name="Nunoura T."/>
            <person name="Takaki Y."/>
            <person name="Li W.L."/>
            <person name="Li J."/>
            <person name="Gao Z.M."/>
            <person name="Takai K."/>
            <person name="Zhang A.Q."/>
            <person name="Stepanauskas R."/>
        </authorList>
    </citation>
    <scope>NUCLEOTIDE SEQUENCE [LARGE SCALE GENOMIC DNA]</scope>
    <source>
        <strain evidence="2 3">L15a</strain>
    </source>
</reference>
<evidence type="ECO:0000313" key="3">
    <source>
        <dbReference type="Proteomes" id="UP000575480"/>
    </source>
</evidence>